<comment type="function">
    <text evidence="10 11">Involved in cell wall formation. Catalyzes the final step in the synthesis of UDP-N-acetylmuramoyl-pentapeptide, the precursor of murein.</text>
</comment>
<evidence type="ECO:0000256" key="8">
    <source>
        <dbReference type="ARBA" id="ARBA00023306"/>
    </source>
</evidence>
<dbReference type="Pfam" id="PF08245">
    <property type="entry name" value="Mur_ligase_M"/>
    <property type="match status" value="1"/>
</dbReference>
<dbReference type="InterPro" id="IPR004101">
    <property type="entry name" value="Mur_ligase_C"/>
</dbReference>
<dbReference type="SUPFAM" id="SSF53623">
    <property type="entry name" value="MurD-like peptide ligases, catalytic domain"/>
    <property type="match status" value="1"/>
</dbReference>
<comment type="catalytic activity">
    <reaction evidence="10 11">
        <text>D-alanyl-D-alanine + UDP-N-acetyl-alpha-D-muramoyl-L-alanyl-gamma-D-glutamyl-meso-2,6-diaminopimelate + ATP = UDP-N-acetyl-alpha-D-muramoyl-L-alanyl-gamma-D-glutamyl-meso-2,6-diaminopimeloyl-D-alanyl-D-alanine + ADP + phosphate + H(+)</text>
        <dbReference type="Rhea" id="RHEA:28374"/>
        <dbReference type="ChEBI" id="CHEBI:15378"/>
        <dbReference type="ChEBI" id="CHEBI:30616"/>
        <dbReference type="ChEBI" id="CHEBI:43474"/>
        <dbReference type="ChEBI" id="CHEBI:57822"/>
        <dbReference type="ChEBI" id="CHEBI:61386"/>
        <dbReference type="ChEBI" id="CHEBI:83905"/>
        <dbReference type="ChEBI" id="CHEBI:456216"/>
        <dbReference type="EC" id="6.3.2.10"/>
    </reaction>
</comment>
<dbReference type="HAMAP" id="MF_02019">
    <property type="entry name" value="MurF"/>
    <property type="match status" value="1"/>
</dbReference>
<dbReference type="InterPro" id="IPR036615">
    <property type="entry name" value="Mur_ligase_C_dom_sf"/>
</dbReference>
<dbReference type="GO" id="GO:0008766">
    <property type="term" value="F:UDP-N-acetylmuramoylalanyl-D-glutamyl-2,6-diaminopimelate-D-alanyl-D-alanine ligase activity"/>
    <property type="evidence" value="ECO:0007669"/>
    <property type="project" value="RHEA"/>
</dbReference>
<dbReference type="Gene3D" id="3.90.190.20">
    <property type="entry name" value="Mur ligase, C-terminal domain"/>
    <property type="match status" value="1"/>
</dbReference>
<dbReference type="InterPro" id="IPR013221">
    <property type="entry name" value="Mur_ligase_cen"/>
</dbReference>
<keyword evidence="7 10" id="KW-0573">Peptidoglycan synthesis</keyword>
<dbReference type="Gene3D" id="3.40.1390.10">
    <property type="entry name" value="MurE/MurF, N-terminal domain"/>
    <property type="match status" value="1"/>
</dbReference>
<evidence type="ECO:0000259" key="14">
    <source>
        <dbReference type="Pfam" id="PF08245"/>
    </source>
</evidence>
<dbReference type="GO" id="GO:0009252">
    <property type="term" value="P:peptidoglycan biosynthetic process"/>
    <property type="evidence" value="ECO:0007669"/>
    <property type="project" value="UniProtKB-UniRule"/>
</dbReference>
<dbReference type="InterPro" id="IPR000713">
    <property type="entry name" value="Mur_ligase_N"/>
</dbReference>
<dbReference type="GO" id="GO:0005737">
    <property type="term" value="C:cytoplasm"/>
    <property type="evidence" value="ECO:0007669"/>
    <property type="project" value="UniProtKB-SubCell"/>
</dbReference>
<dbReference type="PANTHER" id="PTHR43024:SF1">
    <property type="entry name" value="UDP-N-ACETYLMURAMOYL-TRIPEPTIDE--D-ALANYL-D-ALANINE LIGASE"/>
    <property type="match status" value="1"/>
</dbReference>
<dbReference type="InterPro" id="IPR005863">
    <property type="entry name" value="UDP-N-AcMur_synth"/>
</dbReference>
<dbReference type="InterPro" id="IPR036565">
    <property type="entry name" value="Mur-like_cat_sf"/>
</dbReference>
<feature type="domain" description="Mur ligase C-terminal" evidence="13">
    <location>
        <begin position="318"/>
        <end position="444"/>
    </location>
</feature>
<evidence type="ECO:0000256" key="1">
    <source>
        <dbReference type="ARBA" id="ARBA00022490"/>
    </source>
</evidence>
<feature type="binding site" evidence="10">
    <location>
        <begin position="112"/>
        <end position="118"/>
    </location>
    <ligand>
        <name>ATP</name>
        <dbReference type="ChEBI" id="CHEBI:30616"/>
    </ligand>
</feature>
<dbReference type="PANTHER" id="PTHR43024">
    <property type="entry name" value="UDP-N-ACETYLMURAMOYL-TRIPEPTIDE--D-ALANYL-D-ALANINE LIGASE"/>
    <property type="match status" value="1"/>
</dbReference>
<comment type="subcellular location">
    <subcellularLocation>
        <location evidence="10 11">Cytoplasm</location>
    </subcellularLocation>
</comment>
<keyword evidence="6 10" id="KW-0133">Cell shape</keyword>
<evidence type="ECO:0000256" key="10">
    <source>
        <dbReference type="HAMAP-Rule" id="MF_02019"/>
    </source>
</evidence>
<dbReference type="GO" id="GO:0008360">
    <property type="term" value="P:regulation of cell shape"/>
    <property type="evidence" value="ECO:0007669"/>
    <property type="project" value="UniProtKB-KW"/>
</dbReference>
<feature type="domain" description="Mur ligase central" evidence="14">
    <location>
        <begin position="110"/>
        <end position="296"/>
    </location>
</feature>
<dbReference type="Pfam" id="PF01225">
    <property type="entry name" value="Mur_ligase"/>
    <property type="match status" value="1"/>
</dbReference>
<dbReference type="GO" id="GO:0051301">
    <property type="term" value="P:cell division"/>
    <property type="evidence" value="ECO:0007669"/>
    <property type="project" value="UniProtKB-KW"/>
</dbReference>
<evidence type="ECO:0000256" key="6">
    <source>
        <dbReference type="ARBA" id="ARBA00022960"/>
    </source>
</evidence>
<proteinExistence type="inferred from homology"/>
<reference evidence="15 16" key="1">
    <citation type="submission" date="2017-01" db="EMBL/GenBank/DDBJ databases">
        <title>Genome analysis of Paenibacillus selenitrireducens ES3-24.</title>
        <authorList>
            <person name="Xu D."/>
            <person name="Yao R."/>
            <person name="Zheng S."/>
        </authorList>
    </citation>
    <scope>NUCLEOTIDE SEQUENCE [LARGE SCALE GENOMIC DNA]</scope>
    <source>
        <strain evidence="15 16">ES3-24</strain>
    </source>
</reference>
<evidence type="ECO:0000259" key="13">
    <source>
        <dbReference type="Pfam" id="PF02875"/>
    </source>
</evidence>
<dbReference type="Proteomes" id="UP000190188">
    <property type="component" value="Unassembled WGS sequence"/>
</dbReference>
<evidence type="ECO:0000256" key="9">
    <source>
        <dbReference type="ARBA" id="ARBA00023316"/>
    </source>
</evidence>
<dbReference type="EC" id="6.3.2.10" evidence="10 11"/>
<dbReference type="GO" id="GO:0047480">
    <property type="term" value="F:UDP-N-acetylmuramoyl-tripeptide-D-alanyl-D-alanine ligase activity"/>
    <property type="evidence" value="ECO:0007669"/>
    <property type="project" value="UniProtKB-UniRule"/>
</dbReference>
<sequence length="457" mass="50180">MISHKLKIIEQMAEGDGLSQEFEELLIQGVSIDSRTVKPGNLFIPIIRNLDGHDYVKEAISKGAMASFWQKDHPNPPVYLPLIFVDDCLQSLQNLATNYRKELLVKVIGVTGSNGKTTTKEMLNSVLQTKYRVHKTAGNLNSQVGVPLTILGIDRDAEVAVIEMGMSERGQIDQLTRITQPDLAVITIIGVSHLSSLGSREEIAAAKLEIVNGLQNGGCLVYNGDEPLLAKGLENIQKNTSILTISFGEGKLNDIKFENAVTNSDGSYFSVGDSKFSILLLGAHNITNALATIAIASKLSLNSTEINEGFRSLKMPDMRMEKIDSPFGFTIINDAWNASPVSVIAAIKTFQELTGYSRKHLVIGDMLELGDQEKVFHLEIGRDLDSDKIHYLYTVGALSNLIALEAEKRFPMGTVQTFLDKMELAKALKNKVKKNDVILLKASRGIQLDSILPILMQ</sequence>
<dbReference type="Gene3D" id="3.40.1190.10">
    <property type="entry name" value="Mur-like, catalytic domain"/>
    <property type="match status" value="1"/>
</dbReference>
<evidence type="ECO:0000256" key="2">
    <source>
        <dbReference type="ARBA" id="ARBA00022598"/>
    </source>
</evidence>
<protein>
    <recommendedName>
        <fullName evidence="10 11">UDP-N-acetylmuramoyl-tripeptide--D-alanyl-D-alanine ligase</fullName>
        <ecNumber evidence="10 11">6.3.2.10</ecNumber>
    </recommendedName>
    <alternativeName>
        <fullName evidence="10">D-alanyl-D-alanine-adding enzyme</fullName>
    </alternativeName>
</protein>
<keyword evidence="5 10" id="KW-0067">ATP-binding</keyword>
<dbReference type="OrthoDB" id="9801978at2"/>
<keyword evidence="3 10" id="KW-0132">Cell division</keyword>
<dbReference type="InterPro" id="IPR051046">
    <property type="entry name" value="MurCDEF_CellWall_CoF430Synth"/>
</dbReference>
<dbReference type="EMBL" id="MSZX01000004">
    <property type="protein sequence ID" value="OPA78652.1"/>
    <property type="molecule type" value="Genomic_DNA"/>
</dbReference>
<evidence type="ECO:0000313" key="16">
    <source>
        <dbReference type="Proteomes" id="UP000190188"/>
    </source>
</evidence>
<dbReference type="InterPro" id="IPR035911">
    <property type="entry name" value="MurE/MurF_N"/>
</dbReference>
<name>A0A1T2XFQ7_9BACL</name>
<feature type="domain" description="Mur ligase N-terminal catalytic" evidence="12">
    <location>
        <begin position="27"/>
        <end position="98"/>
    </location>
</feature>
<evidence type="ECO:0000313" key="15">
    <source>
        <dbReference type="EMBL" id="OPA78652.1"/>
    </source>
</evidence>
<keyword evidence="1 10" id="KW-0963">Cytoplasm</keyword>
<dbReference type="GO" id="GO:0005524">
    <property type="term" value="F:ATP binding"/>
    <property type="evidence" value="ECO:0007669"/>
    <property type="project" value="UniProtKB-UniRule"/>
</dbReference>
<gene>
    <name evidence="10" type="primary">murF</name>
    <name evidence="15" type="ORF">BVG16_12380</name>
</gene>
<comment type="pathway">
    <text evidence="10 11">Cell wall biogenesis; peptidoglycan biosynthesis.</text>
</comment>
<organism evidence="15 16">
    <name type="scientific">Paenibacillus selenitireducens</name>
    <dbReference type="NCBI Taxonomy" id="1324314"/>
    <lineage>
        <taxon>Bacteria</taxon>
        <taxon>Bacillati</taxon>
        <taxon>Bacillota</taxon>
        <taxon>Bacilli</taxon>
        <taxon>Bacillales</taxon>
        <taxon>Paenibacillaceae</taxon>
        <taxon>Paenibacillus</taxon>
    </lineage>
</organism>
<evidence type="ECO:0000256" key="7">
    <source>
        <dbReference type="ARBA" id="ARBA00022984"/>
    </source>
</evidence>
<dbReference type="AlphaFoldDB" id="A0A1T2XFQ7"/>
<dbReference type="GO" id="GO:0071555">
    <property type="term" value="P:cell wall organization"/>
    <property type="evidence" value="ECO:0007669"/>
    <property type="project" value="UniProtKB-KW"/>
</dbReference>
<evidence type="ECO:0000259" key="12">
    <source>
        <dbReference type="Pfam" id="PF01225"/>
    </source>
</evidence>
<accession>A0A1T2XFQ7</accession>
<dbReference type="NCBIfam" id="TIGR01143">
    <property type="entry name" value="murF"/>
    <property type="match status" value="1"/>
</dbReference>
<keyword evidence="16" id="KW-1185">Reference proteome</keyword>
<dbReference type="UniPathway" id="UPA00219"/>
<evidence type="ECO:0000256" key="11">
    <source>
        <dbReference type="RuleBase" id="RU004136"/>
    </source>
</evidence>
<dbReference type="STRING" id="1324314.BVG16_12380"/>
<keyword evidence="8 10" id="KW-0131">Cell cycle</keyword>
<comment type="similarity">
    <text evidence="10">Belongs to the MurCDEF family. MurF subfamily.</text>
</comment>
<keyword evidence="4 10" id="KW-0547">Nucleotide-binding</keyword>
<comment type="caution">
    <text evidence="15">The sequence shown here is derived from an EMBL/GenBank/DDBJ whole genome shotgun (WGS) entry which is preliminary data.</text>
</comment>
<evidence type="ECO:0000256" key="5">
    <source>
        <dbReference type="ARBA" id="ARBA00022840"/>
    </source>
</evidence>
<dbReference type="SUPFAM" id="SSF53244">
    <property type="entry name" value="MurD-like peptide ligases, peptide-binding domain"/>
    <property type="match status" value="1"/>
</dbReference>
<evidence type="ECO:0000256" key="3">
    <source>
        <dbReference type="ARBA" id="ARBA00022618"/>
    </source>
</evidence>
<keyword evidence="2 10" id="KW-0436">Ligase</keyword>
<keyword evidence="9 10" id="KW-0961">Cell wall biogenesis/degradation</keyword>
<dbReference type="SUPFAM" id="SSF63418">
    <property type="entry name" value="MurE/MurF N-terminal domain"/>
    <property type="match status" value="1"/>
</dbReference>
<dbReference type="Pfam" id="PF02875">
    <property type="entry name" value="Mur_ligase_C"/>
    <property type="match status" value="1"/>
</dbReference>
<evidence type="ECO:0000256" key="4">
    <source>
        <dbReference type="ARBA" id="ARBA00022741"/>
    </source>
</evidence>